<dbReference type="EMBL" id="KQ435711">
    <property type="protein sequence ID" value="KOX79399.1"/>
    <property type="molecule type" value="Genomic_DNA"/>
</dbReference>
<dbReference type="Pfam" id="PF25027">
    <property type="entry name" value="EGF1_RECK"/>
    <property type="match status" value="1"/>
</dbReference>
<dbReference type="GO" id="GO:0005886">
    <property type="term" value="C:plasma membrane"/>
    <property type="evidence" value="ECO:0007669"/>
    <property type="project" value="TreeGrafter"/>
</dbReference>
<organism evidence="3 4">
    <name type="scientific">Melipona quadrifasciata</name>
    <dbReference type="NCBI Taxonomy" id="166423"/>
    <lineage>
        <taxon>Eukaryota</taxon>
        <taxon>Metazoa</taxon>
        <taxon>Ecdysozoa</taxon>
        <taxon>Arthropoda</taxon>
        <taxon>Hexapoda</taxon>
        <taxon>Insecta</taxon>
        <taxon>Pterygota</taxon>
        <taxon>Neoptera</taxon>
        <taxon>Endopterygota</taxon>
        <taxon>Hymenoptera</taxon>
        <taxon>Apocrita</taxon>
        <taxon>Aculeata</taxon>
        <taxon>Apoidea</taxon>
        <taxon>Anthophila</taxon>
        <taxon>Apidae</taxon>
        <taxon>Melipona</taxon>
    </lineage>
</organism>
<dbReference type="GO" id="GO:0030198">
    <property type="term" value="P:extracellular matrix organization"/>
    <property type="evidence" value="ECO:0007669"/>
    <property type="project" value="TreeGrafter"/>
</dbReference>
<dbReference type="InterPro" id="IPR039016">
    <property type="entry name" value="RECK"/>
</dbReference>
<evidence type="ECO:0000313" key="4">
    <source>
        <dbReference type="Proteomes" id="UP000053105"/>
    </source>
</evidence>
<dbReference type="InterPro" id="IPR036058">
    <property type="entry name" value="Kazal_dom_sf"/>
</dbReference>
<feature type="transmembrane region" description="Helical" evidence="1">
    <location>
        <begin position="90"/>
        <end position="115"/>
    </location>
</feature>
<dbReference type="InterPro" id="IPR055110">
    <property type="entry name" value="RECK-like_N"/>
</dbReference>
<evidence type="ECO:0000313" key="3">
    <source>
        <dbReference type="EMBL" id="KOX79399.1"/>
    </source>
</evidence>
<sequence length="926" mass="102078">MLAVLSDLSCGVGSRGRSKRERDETVAGILFPRAGKRLLIDPFNPCSTPRGRVESETISDDNIFSDTRRRNVGLLRSIDSRYKRLSRDGFFLTFGSIFGLFSGLPSSSTFLYFSFQTEFWSCVNSTLNEVKRHENWTGRGCCYLVQNPICRSTCALSGSRRDLNESCRPSDEPEFYSCLERREEAEHCCSNVSNDTCRAICQDLFYKPGKISNLKLYSSKGCFHQVPKCLKNVAEVKHAEDPKQHLHCCNVATTPACLETCKKILHTATTDQEIMDALTEKCRPVLPQSPFWSCLLKSGSSKPARLPLDAGKLSCCTKATKPSCQNLCWRAFQADWESAWLQLDAECLSSSLEGELRRCLEDTDDPCEMGCSGLSYCTRFNDRSTTLFRSCSAAADEAAKLEADHWSRGGIVRGLGVPVRAAASCPPETLRAAACLLQLRPCETKIHETRLCREDCLELMASCVDWSAITGPHTAATLCAKLSPARSDASCVSLRPFLEDPQDNESVIHLEEDIMTPCKSNPCAQGEICQLIHFGRQLYRCVPACSLGEMSKQLVPVGSWIQIPRYDQQGCLRICQCTLHGFTFASGCLAKCAEMSANEVEFGSCSSRNACASNPCDSTEKCVPRTRICLSRLHKSCRQYECIPLDCDPRDEASGPVCDKENRQYRSVCAMIRAGASLAYRGHCLEGCSLRGPVCGINGEVYANECAAWAERTVVDYFGPCVAVGLIGDEAKPRCGDLVQCPRLIEPYCVGVTPPGACCPVCGGAAKLFYSKKQLDRIYYTMDEDVDKDSVTLEVLLSALARQIQVAQCVLRGMMTPDLDIFILVQPTSKRPSTLQLRACVAEIEKLVTRISERSPRITAEVLLGALTRAEIAHSYISSAMTIGGSVTQCGFLLAFFKGAKTFVLPNGFTVFSRYRRVHDCDSSSA</sequence>
<dbReference type="GO" id="GO:0008191">
    <property type="term" value="F:metalloendopeptidase inhibitor activity"/>
    <property type="evidence" value="ECO:0007669"/>
    <property type="project" value="InterPro"/>
</dbReference>
<protein>
    <recommendedName>
        <fullName evidence="2">Kazal-like domain-containing protein</fullName>
    </recommendedName>
</protein>
<dbReference type="AlphaFoldDB" id="A0A0M9AAV6"/>
<keyword evidence="1" id="KW-1133">Transmembrane helix</keyword>
<dbReference type="PANTHER" id="PTHR13487:SF3">
    <property type="entry name" value="REVERSION-INDUCING CYSTEINE-RICH PROTEIN WITH KAZAL MOTIFS"/>
    <property type="match status" value="1"/>
</dbReference>
<evidence type="ECO:0000256" key="1">
    <source>
        <dbReference type="SAM" id="Phobius"/>
    </source>
</evidence>
<dbReference type="InterPro" id="IPR002350">
    <property type="entry name" value="Kazal_dom"/>
</dbReference>
<reference evidence="3 4" key="1">
    <citation type="submission" date="2015-07" db="EMBL/GenBank/DDBJ databases">
        <title>The genome of Melipona quadrifasciata.</title>
        <authorList>
            <person name="Pan H."/>
            <person name="Kapheim K."/>
        </authorList>
    </citation>
    <scope>NUCLEOTIDE SEQUENCE [LARGE SCALE GENOMIC DNA]</scope>
    <source>
        <strain evidence="3">0111107301</strain>
        <tissue evidence="3">Whole body</tissue>
    </source>
</reference>
<dbReference type="Pfam" id="PF23332">
    <property type="entry name" value="CC4_RECK"/>
    <property type="match status" value="2"/>
</dbReference>
<dbReference type="InterPro" id="IPR056978">
    <property type="entry name" value="CC4_RECK"/>
</dbReference>
<evidence type="ECO:0000259" key="2">
    <source>
        <dbReference type="SMART" id="SM00280"/>
    </source>
</evidence>
<dbReference type="InterPro" id="IPR056976">
    <property type="entry name" value="EGF1_RECK"/>
</dbReference>
<keyword evidence="4" id="KW-1185">Reference proteome</keyword>
<dbReference type="PANTHER" id="PTHR13487">
    <property type="entry name" value="SERINE PROTEASE INHIBITOR"/>
    <property type="match status" value="1"/>
</dbReference>
<dbReference type="OrthoDB" id="5956770at2759"/>
<dbReference type="SUPFAM" id="SSF100895">
    <property type="entry name" value="Kazal-type serine protease inhibitors"/>
    <property type="match status" value="2"/>
</dbReference>
<dbReference type="Pfam" id="PF23298">
    <property type="entry name" value="FZ_RECK"/>
    <property type="match status" value="1"/>
</dbReference>
<keyword evidence="1" id="KW-0812">Transmembrane</keyword>
<accession>A0A0M9AAV6</accession>
<gene>
    <name evidence="3" type="ORF">WN51_02664</name>
</gene>
<dbReference type="Pfam" id="PF22961">
    <property type="entry name" value="RECK-like_N"/>
    <property type="match status" value="1"/>
</dbReference>
<name>A0A0M9AAV6_9HYME</name>
<dbReference type="Gene3D" id="3.30.60.30">
    <property type="match status" value="1"/>
</dbReference>
<keyword evidence="1" id="KW-0472">Membrane</keyword>
<feature type="domain" description="Kazal-like" evidence="2">
    <location>
        <begin position="646"/>
        <end position="684"/>
    </location>
</feature>
<dbReference type="STRING" id="166423.A0A0M9AAV6"/>
<proteinExistence type="predicted"/>
<dbReference type="Proteomes" id="UP000053105">
    <property type="component" value="Unassembled WGS sequence"/>
</dbReference>
<dbReference type="InterPro" id="IPR056979">
    <property type="entry name" value="FZ_RECK"/>
</dbReference>
<feature type="domain" description="Kazal-like" evidence="2">
    <location>
        <begin position="687"/>
        <end position="721"/>
    </location>
</feature>
<dbReference type="SMART" id="SM00280">
    <property type="entry name" value="KAZAL"/>
    <property type="match status" value="2"/>
</dbReference>